<dbReference type="EMBL" id="WIVW01000039">
    <property type="protein sequence ID" value="MQU28762.1"/>
    <property type="molecule type" value="Genomic_DNA"/>
</dbReference>
<protein>
    <submittedName>
        <fullName evidence="2">Uncharacterized protein</fullName>
    </submittedName>
</protein>
<reference evidence="2 3" key="1">
    <citation type="submission" date="2019-10" db="EMBL/GenBank/DDBJ databases">
        <title>Evaluation of single-gene subtyping targets for Pseudomonas.</title>
        <authorList>
            <person name="Reichler S.J."/>
            <person name="Orsi R.H."/>
            <person name="Wiedmann M."/>
            <person name="Martin N.H."/>
            <person name="Murphy S.I."/>
        </authorList>
    </citation>
    <scope>NUCLEOTIDE SEQUENCE [LARGE SCALE GENOMIC DNA]</scope>
    <source>
        <strain evidence="2 3">FSL R10-1984</strain>
    </source>
</reference>
<name>A0A7X1Y1A9_9PSED</name>
<accession>A0A7X1Y1A9</accession>
<evidence type="ECO:0000256" key="1">
    <source>
        <dbReference type="SAM" id="MobiDB-lite"/>
    </source>
</evidence>
<gene>
    <name evidence="2" type="ORF">GHO29_20045</name>
</gene>
<comment type="caution">
    <text evidence="2">The sequence shown here is derived from an EMBL/GenBank/DDBJ whole genome shotgun (WGS) entry which is preliminary data.</text>
</comment>
<feature type="region of interest" description="Disordered" evidence="1">
    <location>
        <begin position="1"/>
        <end position="24"/>
    </location>
</feature>
<sequence length="293" mass="32736">MDSTSVTSGRRKRPYVPRVNHGGNYCDHSPESPKLALLKPVTSPDKTLPGILLELEERLNRYYSSPNTLPSLRHANRSAKGRGMRSERREACLLLLKAIIAHTDLVSLRCGFPSKQGFISLTLQWLTDFTGLGFRRAERALADLKRANLITVSQPRQLQEDGTWKGLAAVKAVNRLLFTAFGLGRRLQFEKQRASDRLAKKVKKVGGTLTSWARNALVIGGIMAPKTESKGPQIRSFRPPRSEEPPGDPEAYSRARTELLIALMQAHPGRSSVDLNADADRIFQERQQKRFTA</sequence>
<dbReference type="Proteomes" id="UP000437970">
    <property type="component" value="Unassembled WGS sequence"/>
</dbReference>
<proteinExistence type="predicted"/>
<feature type="region of interest" description="Disordered" evidence="1">
    <location>
        <begin position="227"/>
        <end position="252"/>
    </location>
</feature>
<evidence type="ECO:0000313" key="2">
    <source>
        <dbReference type="EMBL" id="MQU28762.1"/>
    </source>
</evidence>
<dbReference type="AlphaFoldDB" id="A0A7X1Y1A9"/>
<evidence type="ECO:0000313" key="3">
    <source>
        <dbReference type="Proteomes" id="UP000437970"/>
    </source>
</evidence>
<organism evidence="2 3">
    <name type="scientific">Pseudomonas helleri</name>
    <dbReference type="NCBI Taxonomy" id="1608996"/>
    <lineage>
        <taxon>Bacteria</taxon>
        <taxon>Pseudomonadati</taxon>
        <taxon>Pseudomonadota</taxon>
        <taxon>Gammaproteobacteria</taxon>
        <taxon>Pseudomonadales</taxon>
        <taxon>Pseudomonadaceae</taxon>
        <taxon>Pseudomonas</taxon>
    </lineage>
</organism>